<dbReference type="InterPro" id="IPR048046">
    <property type="entry name" value="Transpos_IS607"/>
</dbReference>
<dbReference type="Gene3D" id="3.40.50.1390">
    <property type="entry name" value="Resolvase, N-terminal catalytic domain"/>
    <property type="match status" value="1"/>
</dbReference>
<evidence type="ECO:0000313" key="2">
    <source>
        <dbReference type="EMBL" id="PTX52435.1"/>
    </source>
</evidence>
<dbReference type="GO" id="GO:0000150">
    <property type="term" value="F:DNA strand exchange activity"/>
    <property type="evidence" value="ECO:0007669"/>
    <property type="project" value="InterPro"/>
</dbReference>
<dbReference type="EMBL" id="QBKP01000002">
    <property type="protein sequence ID" value="PTX52435.1"/>
    <property type="molecule type" value="Genomic_DNA"/>
</dbReference>
<protein>
    <submittedName>
        <fullName evidence="2">Putative resolvase</fullName>
    </submittedName>
</protein>
<reference evidence="2 3" key="1">
    <citation type="submission" date="2018-04" db="EMBL/GenBank/DDBJ databases">
        <title>Genomic Encyclopedia of Archaeal and Bacterial Type Strains, Phase II (KMG-II): from individual species to whole genera.</title>
        <authorList>
            <person name="Goeker M."/>
        </authorList>
    </citation>
    <scope>NUCLEOTIDE SEQUENCE [LARGE SCALE GENOMIC DNA]</scope>
    <source>
        <strain evidence="2 3">DSM 21823</strain>
    </source>
</reference>
<evidence type="ECO:0000313" key="3">
    <source>
        <dbReference type="Proteomes" id="UP000244224"/>
    </source>
</evidence>
<dbReference type="PANTHER" id="PTHR36172">
    <property type="match status" value="1"/>
</dbReference>
<dbReference type="SUPFAM" id="SSF53041">
    <property type="entry name" value="Resolvase-like"/>
    <property type="match status" value="1"/>
</dbReference>
<dbReference type="AlphaFoldDB" id="A0A2T6B8N6"/>
<name>A0A2T6B8N6_9RHOB</name>
<dbReference type="SMART" id="SM00857">
    <property type="entry name" value="Resolvase"/>
    <property type="match status" value="1"/>
</dbReference>
<dbReference type="CDD" id="cd03769">
    <property type="entry name" value="SR_IS607_transposase_like"/>
    <property type="match status" value="1"/>
</dbReference>
<dbReference type="InterPro" id="IPR041718">
    <property type="entry name" value="IS607_transposase-like"/>
</dbReference>
<dbReference type="InterPro" id="IPR036162">
    <property type="entry name" value="Resolvase-like_N_sf"/>
</dbReference>
<evidence type="ECO:0000259" key="1">
    <source>
        <dbReference type="PROSITE" id="PS51736"/>
    </source>
</evidence>
<feature type="domain" description="Resolvase/invertase-type recombinase catalytic" evidence="1">
    <location>
        <begin position="49"/>
        <end position="188"/>
    </location>
</feature>
<dbReference type="Pfam" id="PF00239">
    <property type="entry name" value="Resolvase"/>
    <property type="match status" value="1"/>
</dbReference>
<dbReference type="FunFam" id="3.40.50.1390:FF:000002">
    <property type="entry name" value="ORF1 in transposon ISC1904"/>
    <property type="match status" value="1"/>
</dbReference>
<comment type="caution">
    <text evidence="2">The sequence shown here is derived from an EMBL/GenBank/DDBJ whole genome shotgun (WGS) entry which is preliminary data.</text>
</comment>
<accession>A0A2T6B8N6</accession>
<dbReference type="NCBIfam" id="NF033518">
    <property type="entry name" value="transpos_IS607"/>
    <property type="match status" value="1"/>
</dbReference>
<organism evidence="2 3">
    <name type="scientific">Gemmobacter caeni</name>
    <dbReference type="NCBI Taxonomy" id="589035"/>
    <lineage>
        <taxon>Bacteria</taxon>
        <taxon>Pseudomonadati</taxon>
        <taxon>Pseudomonadota</taxon>
        <taxon>Alphaproteobacteria</taxon>
        <taxon>Rhodobacterales</taxon>
        <taxon>Paracoccaceae</taxon>
        <taxon>Gemmobacter</taxon>
    </lineage>
</organism>
<dbReference type="InterPro" id="IPR051491">
    <property type="entry name" value="Recombinase/Transposase-rel"/>
</dbReference>
<proteinExistence type="predicted"/>
<dbReference type="PANTHER" id="PTHR36172:SF1">
    <property type="entry name" value="RESOLVASE-RELATED"/>
    <property type="match status" value="1"/>
</dbReference>
<sequence length="198" mass="21373">MKLTDWAKENGLSYVTAWRLFRAGKLPVRATQLETGTILVHPEPVAKGGVALYARVSGSDQRADLERQLGRLSLYAVRNGLQVTKAVSEVGSGLNGGRPKLMRLLTDPDVSTIVVEHRDRLARFGSEYIEGALAASGRRLVVIEEAETTDDLVQDMIEVMTSLCARLYGRRSAKNRAARAVAAAQADAPETAEGPSLG</sequence>
<dbReference type="RefSeq" id="WP_108128092.1">
    <property type="nucleotide sequence ID" value="NZ_QBKP01000002.1"/>
</dbReference>
<dbReference type="InterPro" id="IPR006119">
    <property type="entry name" value="Resolv_N"/>
</dbReference>
<dbReference type="Proteomes" id="UP000244224">
    <property type="component" value="Unassembled WGS sequence"/>
</dbReference>
<dbReference type="Gene3D" id="1.10.287.2170">
    <property type="match status" value="1"/>
</dbReference>
<dbReference type="OrthoDB" id="5319803at2"/>
<dbReference type="PROSITE" id="PS51736">
    <property type="entry name" value="RECOMBINASES_3"/>
    <property type="match status" value="1"/>
</dbReference>
<dbReference type="GO" id="GO:0003677">
    <property type="term" value="F:DNA binding"/>
    <property type="evidence" value="ECO:0007669"/>
    <property type="project" value="InterPro"/>
</dbReference>
<keyword evidence="3" id="KW-1185">Reference proteome</keyword>
<gene>
    <name evidence="2" type="ORF">C8N34_102214</name>
</gene>